<reference evidence="4" key="2">
    <citation type="submission" date="2025-08" db="UniProtKB">
        <authorList>
            <consortium name="Ensembl"/>
        </authorList>
    </citation>
    <scope>IDENTIFICATION</scope>
</reference>
<dbReference type="Ensembl" id="ENSTRUT00000059914.1">
    <property type="protein sequence ID" value="ENSTRUP00000085635.1"/>
    <property type="gene ID" value="ENSTRUG00000030372.1"/>
</dbReference>
<proteinExistence type="predicted"/>
<feature type="domain" description="CCHC-type" evidence="3">
    <location>
        <begin position="406"/>
        <end position="419"/>
    </location>
</feature>
<accession>A0A674PIW3</accession>
<sequence>RAKYNTMDIVKNEGVNVHNSVLVSGLSQTEVDEELERHLECYGSIRRVLVIDDPKSEYHLCSIVEFTNSSAMQTLRPMLPIECQSSTDANIKFKLAALTVAPTLAMAANSNVSNQGSLSDRISGNGDTTATTHSVLTMNDVNPPTVQRVVGQHVMRANEAMSPTHSSFRLRPFSGKIPRPNSELDYDTWRANVDLLLTDPSMSDLHRTRKILDSLLPPATDVIKHVSPQALASVYLQLLDSVSGSVEDGDELLAKFMGTLQNNEEKPSDYLNRLQVALSAVVRQCGIAEGERNRYLLKQFCRGCWNDGLIADLQLERRTSAPPSFAELVLLVRTEEDKQASKHNRMKKHLGLHKQSPPAPKVRAMSSPEFSRNSSVTARHESPYKRVSRQSSSGPTENSRPRPWYCFRCGEDAHLAINCGSEPNPLLVEEKRRLLREKQGQWDQQNAGWNKMHCSSHH</sequence>
<organism evidence="4 5">
    <name type="scientific">Takifugu rubripes</name>
    <name type="common">Japanese pufferfish</name>
    <name type="synonym">Fugu rubripes</name>
    <dbReference type="NCBI Taxonomy" id="31033"/>
    <lineage>
        <taxon>Eukaryota</taxon>
        <taxon>Metazoa</taxon>
        <taxon>Chordata</taxon>
        <taxon>Craniata</taxon>
        <taxon>Vertebrata</taxon>
        <taxon>Euteleostomi</taxon>
        <taxon>Actinopterygii</taxon>
        <taxon>Neopterygii</taxon>
        <taxon>Teleostei</taxon>
        <taxon>Neoteleostei</taxon>
        <taxon>Acanthomorphata</taxon>
        <taxon>Eupercaria</taxon>
        <taxon>Tetraodontiformes</taxon>
        <taxon>Tetradontoidea</taxon>
        <taxon>Tetraodontidae</taxon>
        <taxon>Takifugu</taxon>
    </lineage>
</organism>
<protein>
    <recommendedName>
        <fullName evidence="3">CCHC-type domain-containing protein</fullName>
    </recommendedName>
</protein>
<dbReference type="Pfam" id="PF14893">
    <property type="entry name" value="PNMA"/>
    <property type="match status" value="1"/>
</dbReference>
<reference evidence="4" key="3">
    <citation type="submission" date="2025-09" db="UniProtKB">
        <authorList>
            <consortium name="Ensembl"/>
        </authorList>
    </citation>
    <scope>IDENTIFICATION</scope>
</reference>
<name>A0A674PIW3_TAKRU</name>
<feature type="compositionally biased region" description="Polar residues" evidence="2">
    <location>
        <begin position="368"/>
        <end position="377"/>
    </location>
</feature>
<dbReference type="CDD" id="cd00590">
    <property type="entry name" value="RRM_SF"/>
    <property type="match status" value="1"/>
</dbReference>
<evidence type="ECO:0000259" key="3">
    <source>
        <dbReference type="PROSITE" id="PS50158"/>
    </source>
</evidence>
<evidence type="ECO:0000256" key="1">
    <source>
        <dbReference type="PROSITE-ProRule" id="PRU00047"/>
    </source>
</evidence>
<dbReference type="InParanoid" id="A0A674PIW3"/>
<dbReference type="OMA" id="ETWRSHV"/>
<feature type="region of interest" description="Disordered" evidence="2">
    <location>
        <begin position="438"/>
        <end position="458"/>
    </location>
</feature>
<dbReference type="PANTHER" id="PTHR23095">
    <property type="entry name" value="PARANEOPLASTIC ANTIGEN"/>
    <property type="match status" value="1"/>
</dbReference>
<feature type="compositionally biased region" description="Polar residues" evidence="2">
    <location>
        <begin position="389"/>
        <end position="398"/>
    </location>
</feature>
<dbReference type="GeneTree" id="ENSGT01030000234522"/>
<reference evidence="4 5" key="1">
    <citation type="journal article" date="2011" name="Genome Biol. Evol.">
        <title>Integration of the genetic map and genome assembly of fugu facilitates insights into distinct features of genome evolution in teleosts and mammals.</title>
        <authorList>
            <person name="Kai W."/>
            <person name="Kikuchi K."/>
            <person name="Tohari S."/>
            <person name="Chew A.K."/>
            <person name="Tay A."/>
            <person name="Fujiwara A."/>
            <person name="Hosoya S."/>
            <person name="Suetake H."/>
            <person name="Naruse K."/>
            <person name="Brenner S."/>
            <person name="Suzuki Y."/>
            <person name="Venkatesh B."/>
        </authorList>
    </citation>
    <scope>NUCLEOTIDE SEQUENCE [LARGE SCALE GENOMIC DNA]</scope>
</reference>
<dbReference type="InterPro" id="IPR048270">
    <property type="entry name" value="PNMA_C"/>
</dbReference>
<evidence type="ECO:0000313" key="4">
    <source>
        <dbReference type="Ensembl" id="ENSTRUP00000085635.1"/>
    </source>
</evidence>
<evidence type="ECO:0000256" key="2">
    <source>
        <dbReference type="SAM" id="MobiDB-lite"/>
    </source>
</evidence>
<dbReference type="InterPro" id="IPR035979">
    <property type="entry name" value="RBD_domain_sf"/>
</dbReference>
<keyword evidence="1" id="KW-0862">Zinc</keyword>
<dbReference type="InterPro" id="IPR026523">
    <property type="entry name" value="PNMA"/>
</dbReference>
<dbReference type="Proteomes" id="UP000005226">
    <property type="component" value="Chromosome 22"/>
</dbReference>
<keyword evidence="1" id="KW-0479">Metal-binding</keyword>
<dbReference type="SUPFAM" id="SSF54928">
    <property type="entry name" value="RNA-binding domain, RBD"/>
    <property type="match status" value="1"/>
</dbReference>
<feature type="region of interest" description="Disordered" evidence="2">
    <location>
        <begin position="339"/>
        <end position="400"/>
    </location>
</feature>
<feature type="compositionally biased region" description="Basic residues" evidence="2">
    <location>
        <begin position="341"/>
        <end position="352"/>
    </location>
</feature>
<dbReference type="AlphaFoldDB" id="A0A674PIW3"/>
<keyword evidence="1" id="KW-0863">Zinc-finger</keyword>
<dbReference type="InterPro" id="IPR001878">
    <property type="entry name" value="Znf_CCHC"/>
</dbReference>
<dbReference type="GO" id="GO:0008270">
    <property type="term" value="F:zinc ion binding"/>
    <property type="evidence" value="ECO:0007669"/>
    <property type="project" value="UniProtKB-KW"/>
</dbReference>
<evidence type="ECO:0000313" key="5">
    <source>
        <dbReference type="Proteomes" id="UP000005226"/>
    </source>
</evidence>
<dbReference type="PANTHER" id="PTHR23095:SF53">
    <property type="entry name" value="ZINC FINGER CCHC DOMAIN-CONTAINING PROTEIN 12-LIKE"/>
    <property type="match status" value="1"/>
</dbReference>
<keyword evidence="5" id="KW-1185">Reference proteome</keyword>
<dbReference type="PROSITE" id="PS50158">
    <property type="entry name" value="ZF_CCHC"/>
    <property type="match status" value="1"/>
</dbReference>
<dbReference type="GO" id="GO:0003676">
    <property type="term" value="F:nucleic acid binding"/>
    <property type="evidence" value="ECO:0007669"/>
    <property type="project" value="InterPro"/>
</dbReference>